<evidence type="ECO:0000313" key="3">
    <source>
        <dbReference type="Proteomes" id="UP000236447"/>
    </source>
</evidence>
<evidence type="ECO:0000313" key="2">
    <source>
        <dbReference type="EMBL" id="AUQ99593.1"/>
    </source>
</evidence>
<dbReference type="GO" id="GO:0006508">
    <property type="term" value="P:proteolysis"/>
    <property type="evidence" value="ECO:0007669"/>
    <property type="project" value="UniProtKB-KW"/>
</dbReference>
<dbReference type="Gene3D" id="3.90.226.10">
    <property type="entry name" value="2-enoyl-CoA Hydratase, Chain A, domain 1"/>
    <property type="match status" value="1"/>
</dbReference>
<accession>A0A2I7KAJ2</accession>
<keyword evidence="1" id="KW-1133">Transmembrane helix</keyword>
<reference evidence="2 3" key="2">
    <citation type="journal article" date="2017" name="Genome Biol. Evol.">
        <title>Trajectories and Drivers of Genome Evolution in Surface-Associated Marine Phaeobacter.</title>
        <authorList>
            <person name="Freese H.M."/>
            <person name="Sikorski J."/>
            <person name="Bunk B."/>
            <person name="Scheuner C."/>
            <person name="Meier-Kolthoff J.P."/>
            <person name="Sproer C."/>
            <person name="Gram L."/>
            <person name="Overmann J."/>
        </authorList>
    </citation>
    <scope>NUCLEOTIDE SEQUENCE [LARGE SCALE GENOMIC DNA]</scope>
    <source>
        <strain evidence="2 3">P88</strain>
    </source>
</reference>
<dbReference type="AlphaFoldDB" id="A0A2I7KAJ2"/>
<feature type="transmembrane region" description="Helical" evidence="1">
    <location>
        <begin position="66"/>
        <end position="86"/>
    </location>
</feature>
<gene>
    <name evidence="2" type="ORF">PhaeoP88_02232</name>
</gene>
<feature type="transmembrane region" description="Helical" evidence="1">
    <location>
        <begin position="98"/>
        <end position="121"/>
    </location>
</feature>
<evidence type="ECO:0000256" key="1">
    <source>
        <dbReference type="SAM" id="Phobius"/>
    </source>
</evidence>
<organism evidence="2 3">
    <name type="scientific">Phaeobacter inhibens</name>
    <dbReference type="NCBI Taxonomy" id="221822"/>
    <lineage>
        <taxon>Bacteria</taxon>
        <taxon>Pseudomonadati</taxon>
        <taxon>Pseudomonadota</taxon>
        <taxon>Alphaproteobacteria</taxon>
        <taxon>Rhodobacterales</taxon>
        <taxon>Roseobacteraceae</taxon>
        <taxon>Phaeobacter</taxon>
    </lineage>
</organism>
<dbReference type="Proteomes" id="UP000236447">
    <property type="component" value="Chromosome"/>
</dbReference>
<protein>
    <submittedName>
        <fullName evidence="2">Clp protease</fullName>
    </submittedName>
</protein>
<feature type="transmembrane region" description="Helical" evidence="1">
    <location>
        <begin position="38"/>
        <end position="60"/>
    </location>
</feature>
<name>A0A2I7KAJ2_9RHOB</name>
<keyword evidence="1" id="KW-0472">Membrane</keyword>
<sequence>MPEDHDTSKTDGRLSSLRTGLARTSPKRLRILTLGRSFLWQLVLPRVVVLLTWALLNTVVVLPMRLLYALVLIDALLLLWQARCFLRSADAHIRDTGHLAPVWGGYLAILFAGFATVTLWWDAILIATAPVEPDYAEQERLAREALYDLSITPDGRRLIFAGEIPHGLTRRIEAMMEDAPALREVALSGPGGLIYEARGVARLIRERALDTVAEGTCASACTLIFAAGRQRRLATEGALGFHAYALDFPGGLPQVDLDREQARDRAFLIEQGISAGFADRLFATASSDLWMPDSDELRREGVLTRP</sequence>
<dbReference type="GO" id="GO:0008233">
    <property type="term" value="F:peptidase activity"/>
    <property type="evidence" value="ECO:0007669"/>
    <property type="project" value="UniProtKB-KW"/>
</dbReference>
<dbReference type="SUPFAM" id="SSF52096">
    <property type="entry name" value="ClpP/crotonase"/>
    <property type="match status" value="1"/>
</dbReference>
<keyword evidence="1" id="KW-0812">Transmembrane</keyword>
<dbReference type="EMBL" id="CP010725">
    <property type="protein sequence ID" value="AUQ99593.1"/>
    <property type="molecule type" value="Genomic_DNA"/>
</dbReference>
<dbReference type="InterPro" id="IPR029045">
    <property type="entry name" value="ClpP/crotonase-like_dom_sf"/>
</dbReference>
<proteinExistence type="predicted"/>
<dbReference type="RefSeq" id="WP_102883729.1">
    <property type="nucleotide sequence ID" value="NZ_CP010725.1"/>
</dbReference>
<keyword evidence="2" id="KW-0645">Protease</keyword>
<keyword evidence="2" id="KW-0378">Hydrolase</keyword>
<reference evidence="2 3" key="1">
    <citation type="journal article" date="2017" name="Front. Microbiol.">
        <title>Phaeobacter piscinae sp. nov., a species of the Roseobacter group and potential aquaculture probiont.</title>
        <authorList>
            <person name="Sonnenschein E.C."/>
            <person name="Phippen C.B.W."/>
            <person name="Nielsen K.F."/>
            <person name="Mateiu R.V."/>
            <person name="Melchiorsen J."/>
            <person name="Gram L."/>
            <person name="Overmann J."/>
            <person name="Freese H.M."/>
        </authorList>
    </citation>
    <scope>NUCLEOTIDE SEQUENCE [LARGE SCALE GENOMIC DNA]</scope>
    <source>
        <strain evidence="2 3">P88</strain>
    </source>
</reference>